<dbReference type="EMBL" id="CACTIH010007261">
    <property type="protein sequence ID" value="CAA3006538.1"/>
    <property type="molecule type" value="Genomic_DNA"/>
</dbReference>
<dbReference type="PANTHER" id="PTHR23054:SF26">
    <property type="entry name" value="ELECTRON TRANSPORTER"/>
    <property type="match status" value="1"/>
</dbReference>
<dbReference type="OrthoDB" id="418495at2759"/>
<feature type="domain" description="Ternary complex factor MIP1 leucine-zipper" evidence="4">
    <location>
        <begin position="103"/>
        <end position="182"/>
    </location>
</feature>
<reference evidence="5 6" key="1">
    <citation type="submission" date="2019-12" db="EMBL/GenBank/DDBJ databases">
        <authorList>
            <person name="Alioto T."/>
            <person name="Alioto T."/>
            <person name="Gomez Garrido J."/>
        </authorList>
    </citation>
    <scope>NUCLEOTIDE SEQUENCE [LARGE SCALE GENOMIC DNA]</scope>
</reference>
<feature type="region of interest" description="Disordered" evidence="2">
    <location>
        <begin position="22"/>
        <end position="94"/>
    </location>
</feature>
<accession>A0A8S0TKQ5</accession>
<proteinExistence type="predicted"/>
<protein>
    <recommendedName>
        <fullName evidence="7">Electron transporter</fullName>
    </recommendedName>
</protein>
<dbReference type="AlphaFoldDB" id="A0A8S0TKQ5"/>
<dbReference type="InterPro" id="IPR006869">
    <property type="entry name" value="DUF547"/>
</dbReference>
<organism evidence="5 6">
    <name type="scientific">Olea europaea subsp. europaea</name>
    <dbReference type="NCBI Taxonomy" id="158383"/>
    <lineage>
        <taxon>Eukaryota</taxon>
        <taxon>Viridiplantae</taxon>
        <taxon>Streptophyta</taxon>
        <taxon>Embryophyta</taxon>
        <taxon>Tracheophyta</taxon>
        <taxon>Spermatophyta</taxon>
        <taxon>Magnoliopsida</taxon>
        <taxon>eudicotyledons</taxon>
        <taxon>Gunneridae</taxon>
        <taxon>Pentapetalae</taxon>
        <taxon>asterids</taxon>
        <taxon>lamiids</taxon>
        <taxon>Lamiales</taxon>
        <taxon>Oleaceae</taxon>
        <taxon>Oleeae</taxon>
        <taxon>Olea</taxon>
    </lineage>
</organism>
<dbReference type="Pfam" id="PF14389">
    <property type="entry name" value="Lzipper-MIP1"/>
    <property type="match status" value="1"/>
</dbReference>
<feature type="domain" description="DUF547" evidence="3">
    <location>
        <begin position="388"/>
        <end position="524"/>
    </location>
</feature>
<evidence type="ECO:0000313" key="6">
    <source>
        <dbReference type="Proteomes" id="UP000594638"/>
    </source>
</evidence>
<dbReference type="Pfam" id="PF04784">
    <property type="entry name" value="DUF547"/>
    <property type="match status" value="1"/>
</dbReference>
<comment type="caution">
    <text evidence="5">The sequence shown here is derived from an EMBL/GenBank/DDBJ whole genome shotgun (WGS) entry which is preliminary data.</text>
</comment>
<keyword evidence="1" id="KW-0175">Coiled coil</keyword>
<sequence length="612" mass="69615">MQVECDTIKVLNMSRRVRKRNVSIAEEEKERENGNSSASTHGYVQHRRSKSASERNLNLTRFRDSHCTQKDFNQSHGLAAPKNNARASPLQEKSFSVKTDDISNHRASLEKDIEQLQSQLQQEKSMRMLLDKAMGRASSTLSPGHRHFAAQTKELIAEIELLEEEVANREQHVLSLYRSIFENCVSRTTSEHSSVVTSPAHVKNESRKHPSIITSAFCSSIKFPLQTFHSLATISNSAKKSSLQSKTRHTSLLNGKDNVHLEKSCSNHVKEQAPNASKTSASRTLKDHLYQCPSRLSEEMVRSMASVYCWLCSTSSANMEQNKSQFLTKSPTILPQQGVGKKKEWLAKSAVEISWISTDKNNFSRASYAINNYRLLVEQLEKVNVCKIETNAQIAFWINLYNSLVMHAHLAFGIPHNSLRRLALFHKAAYNVGGHVISASTIEQSIFCFRTPRIGQWLETVLSTAMRKRSGEERKLVSSKFGLPNCQPLVCFALCTGAHSDPLLNVYTASNVEEELEAAKREFVQANVVVKKSKKVFLPKLIERYMKEAYIPSDDLLNWVTENVDKKLHDTIQKCLDLRPNKRASLIIKWLPYNSKFRYLFSKELMEKPWWA</sequence>
<evidence type="ECO:0000259" key="3">
    <source>
        <dbReference type="Pfam" id="PF04784"/>
    </source>
</evidence>
<evidence type="ECO:0008006" key="7">
    <source>
        <dbReference type="Google" id="ProtNLM"/>
    </source>
</evidence>
<dbReference type="InterPro" id="IPR025757">
    <property type="entry name" value="MIP1_Leuzipper"/>
</dbReference>
<feature type="coiled-coil region" evidence="1">
    <location>
        <begin position="99"/>
        <end position="172"/>
    </location>
</feature>
<dbReference type="Proteomes" id="UP000594638">
    <property type="component" value="Unassembled WGS sequence"/>
</dbReference>
<evidence type="ECO:0000256" key="1">
    <source>
        <dbReference type="SAM" id="Coils"/>
    </source>
</evidence>
<evidence type="ECO:0000313" key="5">
    <source>
        <dbReference type="EMBL" id="CAA3006538.1"/>
    </source>
</evidence>
<keyword evidence="6" id="KW-1185">Reference proteome</keyword>
<dbReference type="PANTHER" id="PTHR23054">
    <property type="entry name" value="TERNARY COMPLEX FACTOR MIP1, LEUCINE-ZIPPER-RELATED"/>
    <property type="match status" value="1"/>
</dbReference>
<evidence type="ECO:0000259" key="4">
    <source>
        <dbReference type="Pfam" id="PF14389"/>
    </source>
</evidence>
<gene>
    <name evidence="5" type="ORF">OLEA9_A013713</name>
</gene>
<dbReference type="Gramene" id="OE9A013713T2">
    <property type="protein sequence ID" value="OE9A013713C2"/>
    <property type="gene ID" value="OE9A013713"/>
</dbReference>
<evidence type="ECO:0000256" key="2">
    <source>
        <dbReference type="SAM" id="MobiDB-lite"/>
    </source>
</evidence>
<name>A0A8S0TKQ5_OLEEU</name>